<gene>
    <name evidence="1" type="ORF">D1345_09525</name>
</gene>
<accession>A0AAD0RPN4</accession>
<evidence type="ECO:0000313" key="1">
    <source>
        <dbReference type="EMBL" id="AXT46412.1"/>
    </source>
</evidence>
<reference evidence="1 2" key="1">
    <citation type="submission" date="2018-08" db="EMBL/GenBank/DDBJ databases">
        <title>Complete genome sequence of JP2-74.</title>
        <authorList>
            <person name="Wu L."/>
        </authorList>
    </citation>
    <scope>NUCLEOTIDE SEQUENCE [LARGE SCALE GENOMIC DNA]</scope>
    <source>
        <strain evidence="1 2">JP2-74</strain>
    </source>
</reference>
<dbReference type="KEGG" id="crz:D1345_09525"/>
<name>A0AAD0RPN4_9NEIS</name>
<proteinExistence type="predicted"/>
<dbReference type="AlphaFoldDB" id="A0AAD0RPN4"/>
<organism evidence="1 2">
    <name type="scientific">Chromobacterium rhizoryzae</name>
    <dbReference type="NCBI Taxonomy" id="1778675"/>
    <lineage>
        <taxon>Bacteria</taxon>
        <taxon>Pseudomonadati</taxon>
        <taxon>Pseudomonadota</taxon>
        <taxon>Betaproteobacteria</taxon>
        <taxon>Neisseriales</taxon>
        <taxon>Chromobacteriaceae</taxon>
        <taxon>Chromobacterium</taxon>
    </lineage>
</organism>
<keyword evidence="2" id="KW-1185">Reference proteome</keyword>
<dbReference type="RefSeq" id="WP_118267447.1">
    <property type="nucleotide sequence ID" value="NZ_CP031968.1"/>
</dbReference>
<dbReference type="Proteomes" id="UP000259465">
    <property type="component" value="Chromosome"/>
</dbReference>
<dbReference type="EMBL" id="CP031968">
    <property type="protein sequence ID" value="AXT46412.1"/>
    <property type="molecule type" value="Genomic_DNA"/>
</dbReference>
<protein>
    <submittedName>
        <fullName evidence="1">Uncharacterized protein</fullName>
    </submittedName>
</protein>
<evidence type="ECO:0000313" key="2">
    <source>
        <dbReference type="Proteomes" id="UP000259465"/>
    </source>
</evidence>
<sequence length="122" mass="13094">MQQNLIDAARAVIAADRDGELTDELITALEAAANAEPVDPISTQWWLAELDQYGSPKLVDGDHADMAGANRALYLINALGLGAGRKYAAAKVQLFEAVPDGRGVNQGAIKQINRTRLERGHD</sequence>